<comment type="caution">
    <text evidence="1">The sequence shown here is derived from an EMBL/GenBank/DDBJ whole genome shotgun (WGS) entry which is preliminary data.</text>
</comment>
<name>A0A1S1L8N3_9MYCO</name>
<dbReference type="EMBL" id="MLIK01000024">
    <property type="protein sequence ID" value="OHU19178.1"/>
    <property type="molecule type" value="Genomic_DNA"/>
</dbReference>
<dbReference type="SUPFAM" id="SSF53187">
    <property type="entry name" value="Zn-dependent exopeptidases"/>
    <property type="match status" value="1"/>
</dbReference>
<evidence type="ECO:0000313" key="2">
    <source>
        <dbReference type="Proteomes" id="UP000179616"/>
    </source>
</evidence>
<accession>A0A1S1L8N3</accession>
<proteinExistence type="predicted"/>
<evidence type="ECO:0000313" key="1">
    <source>
        <dbReference type="EMBL" id="OHU19178.1"/>
    </source>
</evidence>
<reference evidence="1 2" key="1">
    <citation type="submission" date="2016-10" db="EMBL/GenBank/DDBJ databases">
        <title>Evaluation of Human, Veterinary and Environmental Mycobacterium chelonae Isolates by Core Genome Phylogenomic Analysis, Targeted Gene Comparison, and Anti-microbial Susceptibility Patterns: A Tale of Mistaken Identities.</title>
        <authorList>
            <person name="Fogelson S.B."/>
            <person name="Camus A.C."/>
            <person name="Lorenz W."/>
            <person name="Vasireddy R."/>
            <person name="Vasireddy S."/>
            <person name="Smith T."/>
            <person name="Brown-Elliott B.A."/>
            <person name="Wallace R.J.Jr."/>
            <person name="Hasan N.A."/>
            <person name="Reischl U."/>
            <person name="Sanchez S."/>
        </authorList>
    </citation>
    <scope>NUCLEOTIDE SEQUENCE [LARGE SCALE GENOMIC DNA]</scope>
    <source>
        <strain evidence="1 2">1559</strain>
    </source>
</reference>
<evidence type="ECO:0008006" key="3">
    <source>
        <dbReference type="Google" id="ProtNLM"/>
    </source>
</evidence>
<gene>
    <name evidence="1" type="ORF">BKG76_22165</name>
</gene>
<dbReference type="STRING" id="948102.BKG76_22165"/>
<dbReference type="AlphaFoldDB" id="A0A1S1L8N3"/>
<dbReference type="Gene3D" id="3.40.630.10">
    <property type="entry name" value="Zn peptidases"/>
    <property type="match status" value="1"/>
</dbReference>
<protein>
    <recommendedName>
        <fullName evidence="3">Peptidase M28 domain-containing protein</fullName>
    </recommendedName>
</protein>
<sequence length="514" mass="55538">MEAVDVRDSEGSASIITADQIGQEVSLLNRLKSRVTGTVEHAELIQHIEEQLIDAGLDVHSDVLPFTRWAPEGDTDPTLEFAGHPVPIASVVPYSGITGPDGVSGQLVRLRGPIPAWGKARGKIAVLEVNNFRLPFAAVIDRWGNDAPWPVIRNPLIAATLAGLGLSRARKAGVKAVVFLWRNISDAHARGQYLPFTMDYQGIPAVFVSGEGAAPARASTTSHEYATLVLNYRLTPDSSARTIWTTVEGTTRPDETVFVVTHTDGVNAVEENGHIAMVAMARAAALDPPDRTTVFVFTSGHMRIPAVTSEGQATQRFLADHPELWAGGAGQRRAVAGLAIEHLGAREFIDDPDANEFRPTGRVEPELLYATTPELAHLARAEWRAEDGATARVSRPTALVHFGEGEPLLHAGIPAISLVTAPLYLLAELPGDETELIDTAALQRQVNNFERLYRRISSVHTVDFGNTAKPTKTAQLRSIGLLLWSLAVTKLAGVRRAFPALGRGPRQCSTEEPR</sequence>
<organism evidence="1 2">
    <name type="scientific">Mycobacteroides franklinii</name>
    <dbReference type="NCBI Taxonomy" id="948102"/>
    <lineage>
        <taxon>Bacteria</taxon>
        <taxon>Bacillati</taxon>
        <taxon>Actinomycetota</taxon>
        <taxon>Actinomycetes</taxon>
        <taxon>Mycobacteriales</taxon>
        <taxon>Mycobacteriaceae</taxon>
        <taxon>Mycobacteroides</taxon>
    </lineage>
</organism>
<dbReference type="Proteomes" id="UP000179616">
    <property type="component" value="Unassembled WGS sequence"/>
</dbReference>